<sequence length="234" mass="27861">MVYSKRKTISLEIKAEGRIIARIPNLLPDKEIRRIIEINKSKLYSKYKEYYMEGNHQLLGAKGYGDIYYNGATLPFVLGDIKLILEKGHGIEDSKIYYRRLTDGSRTLTVITDSEDFDFIRNCITNWYRKYAKETLAKKTVYYSKLMQTSYNRLTVKEQKTRWGSCSSKGNLNFNWKLMMMPEAAIDYVVVHELAHRKHMNHSSSFWREVEKTLPDYRDRREWLKKNGRYFSIY</sequence>
<organism evidence="2 3">
    <name type="scientific">Anaerocolumna chitinilytica</name>
    <dbReference type="NCBI Taxonomy" id="1727145"/>
    <lineage>
        <taxon>Bacteria</taxon>
        <taxon>Bacillati</taxon>
        <taxon>Bacillota</taxon>
        <taxon>Clostridia</taxon>
        <taxon>Lachnospirales</taxon>
        <taxon>Lachnospiraceae</taxon>
        <taxon>Anaerocolumna</taxon>
    </lineage>
</organism>
<dbReference type="CDD" id="cd07344">
    <property type="entry name" value="M48_yhfN_like"/>
    <property type="match status" value="1"/>
</dbReference>
<evidence type="ECO:0000313" key="2">
    <source>
        <dbReference type="EMBL" id="BCJ99345.1"/>
    </source>
</evidence>
<reference evidence="2 3" key="1">
    <citation type="submission" date="2020-08" db="EMBL/GenBank/DDBJ databases">
        <title>Draft genome sequencing of an Anaerocolumna strain isolated from anoxic soil subjected to BSD treatment.</title>
        <authorList>
            <person name="Uek A."/>
            <person name="Tonouchi A."/>
        </authorList>
    </citation>
    <scope>NUCLEOTIDE SEQUENCE [LARGE SCALE GENOMIC DNA]</scope>
    <source>
        <strain evidence="2 3">CTTW</strain>
    </source>
</reference>
<keyword evidence="3" id="KW-1185">Reference proteome</keyword>
<dbReference type="InterPro" id="IPR002725">
    <property type="entry name" value="YgjP-like_metallopeptidase"/>
</dbReference>
<dbReference type="KEGG" id="acht:bsdcttw_23860"/>
<proteinExistence type="predicted"/>
<dbReference type="InterPro" id="IPR053136">
    <property type="entry name" value="UTP_pyrophosphatase-like"/>
</dbReference>
<dbReference type="PANTHER" id="PTHR30399">
    <property type="entry name" value="UNCHARACTERIZED PROTEIN YGJP"/>
    <property type="match status" value="1"/>
</dbReference>
<dbReference type="Pfam" id="PF01863">
    <property type="entry name" value="YgjP-like"/>
    <property type="match status" value="1"/>
</dbReference>
<reference evidence="2 3" key="2">
    <citation type="submission" date="2020-08" db="EMBL/GenBank/DDBJ databases">
        <authorList>
            <person name="Ueki A."/>
            <person name="Tonouchi A."/>
        </authorList>
    </citation>
    <scope>NUCLEOTIDE SEQUENCE [LARGE SCALE GENOMIC DNA]</scope>
    <source>
        <strain evidence="2 3">CTTW</strain>
    </source>
</reference>
<protein>
    <recommendedName>
        <fullName evidence="1">YgjP-like metallopeptidase domain-containing protein</fullName>
    </recommendedName>
</protein>
<dbReference type="RefSeq" id="WP_185259606.1">
    <property type="nucleotide sequence ID" value="NZ_AP023368.1"/>
</dbReference>
<dbReference type="Proteomes" id="UP000515703">
    <property type="component" value="Chromosome"/>
</dbReference>
<dbReference type="AlphaFoldDB" id="A0A7I8DQH1"/>
<dbReference type="PANTHER" id="PTHR30399:SF1">
    <property type="entry name" value="UTP PYROPHOSPHATASE"/>
    <property type="match status" value="1"/>
</dbReference>
<name>A0A7I8DQH1_9FIRM</name>
<accession>A0A7I8DQH1</accession>
<dbReference type="Gene3D" id="3.30.2010.10">
    <property type="entry name" value="Metalloproteases ('zincins'), catalytic domain"/>
    <property type="match status" value="1"/>
</dbReference>
<gene>
    <name evidence="2" type="ORF">bsdcttw_23860</name>
</gene>
<dbReference type="EMBL" id="AP023368">
    <property type="protein sequence ID" value="BCJ99345.1"/>
    <property type="molecule type" value="Genomic_DNA"/>
</dbReference>
<evidence type="ECO:0000313" key="3">
    <source>
        <dbReference type="Proteomes" id="UP000515703"/>
    </source>
</evidence>
<feature type="domain" description="YgjP-like metallopeptidase" evidence="1">
    <location>
        <begin position="7"/>
        <end position="227"/>
    </location>
</feature>
<evidence type="ECO:0000259" key="1">
    <source>
        <dbReference type="Pfam" id="PF01863"/>
    </source>
</evidence>